<evidence type="ECO:0000259" key="5">
    <source>
        <dbReference type="Pfam" id="PF00561"/>
    </source>
</evidence>
<proteinExistence type="inferred from homology"/>
<sequence length="445" mass="48546">MPHKGKSMTAALVAALLLSGAQAADATPHVRWHPCPEDGTAECGTLRLPVDWSNPWGDTFDLAVARRKATGERIGVLLTNPGGPGDSGVDFVLRAPTYFSPDVQARFDIVGFDPRGIKRTHPITCSPDVLARQPSAYPRDQAEFDRIAAYNRTLRKDCQARTGPVYDHLDTLSTVQDMDAIRRALGERRISYFGHSYGTVMGEQYAELFGDRVRAMTLTGTVDHSADTTSFFTDVAGAAEDSFDEFVKWCAGNPVCPPDVASVWDNALAKLDPDSQAAVAFRATGMLKGPQWPELAKWIPTISPMKMPVPPQFVAILCQDWQVRPQSYVDLARLTAAETQAAPHMRGAPEHFAAVGCIGLPPANNPQHRLHVTHAPTILIAHSRHDPVSAYPWAVNVRQQIGNSVLLTYAGWGHQVYTRNSCTRSAVDTYLTTLRAPADGTRCAP</sequence>
<name>A0A4R2IY29_9PSEU</name>
<feature type="domain" description="AB hydrolase-1" evidence="5">
    <location>
        <begin position="76"/>
        <end position="257"/>
    </location>
</feature>
<evidence type="ECO:0000313" key="8">
    <source>
        <dbReference type="Proteomes" id="UP000295680"/>
    </source>
</evidence>
<dbReference type="EMBL" id="SLWS01000013">
    <property type="protein sequence ID" value="TCO50703.1"/>
    <property type="molecule type" value="Genomic_DNA"/>
</dbReference>
<evidence type="ECO:0000259" key="6">
    <source>
        <dbReference type="Pfam" id="PF08386"/>
    </source>
</evidence>
<accession>A0A4R2IY29</accession>
<dbReference type="InterPro" id="IPR013595">
    <property type="entry name" value="Pept_S33_TAP-like_C"/>
</dbReference>
<evidence type="ECO:0000313" key="7">
    <source>
        <dbReference type="EMBL" id="TCO50703.1"/>
    </source>
</evidence>
<keyword evidence="2 4" id="KW-0732">Signal</keyword>
<comment type="caution">
    <text evidence="7">The sequence shown here is derived from an EMBL/GenBank/DDBJ whole genome shotgun (WGS) entry which is preliminary data.</text>
</comment>
<dbReference type="Gene3D" id="3.40.50.1820">
    <property type="entry name" value="alpha/beta hydrolase"/>
    <property type="match status" value="1"/>
</dbReference>
<feature type="signal peptide" evidence="4">
    <location>
        <begin position="1"/>
        <end position="23"/>
    </location>
</feature>
<dbReference type="InterPro" id="IPR029058">
    <property type="entry name" value="AB_hydrolase_fold"/>
</dbReference>
<keyword evidence="3 7" id="KW-0378">Hydrolase</keyword>
<protein>
    <submittedName>
        <fullName evidence="7">Alpha/beta hydrolase family protein</fullName>
    </submittedName>
</protein>
<dbReference type="InterPro" id="IPR000073">
    <property type="entry name" value="AB_hydrolase_1"/>
</dbReference>
<gene>
    <name evidence="7" type="ORF">EV192_11381</name>
</gene>
<dbReference type="Pfam" id="PF00561">
    <property type="entry name" value="Abhydrolase_1"/>
    <property type="match status" value="1"/>
</dbReference>
<reference evidence="7 8" key="1">
    <citation type="submission" date="2019-03" db="EMBL/GenBank/DDBJ databases">
        <title>Genomic Encyclopedia of Type Strains, Phase IV (KMG-IV): sequencing the most valuable type-strain genomes for metagenomic binning, comparative biology and taxonomic classification.</title>
        <authorList>
            <person name="Goeker M."/>
        </authorList>
    </citation>
    <scope>NUCLEOTIDE SEQUENCE [LARGE SCALE GENOMIC DNA]</scope>
    <source>
        <strain evidence="7 8">DSM 45934</strain>
    </source>
</reference>
<organism evidence="7 8">
    <name type="scientific">Actinocrispum wychmicini</name>
    <dbReference type="NCBI Taxonomy" id="1213861"/>
    <lineage>
        <taxon>Bacteria</taxon>
        <taxon>Bacillati</taxon>
        <taxon>Actinomycetota</taxon>
        <taxon>Actinomycetes</taxon>
        <taxon>Pseudonocardiales</taxon>
        <taxon>Pseudonocardiaceae</taxon>
        <taxon>Actinocrispum</taxon>
    </lineage>
</organism>
<dbReference type="PANTHER" id="PTHR43248:SF29">
    <property type="entry name" value="TRIPEPTIDYL AMINOPEPTIDASE"/>
    <property type="match status" value="1"/>
</dbReference>
<evidence type="ECO:0000256" key="2">
    <source>
        <dbReference type="ARBA" id="ARBA00022729"/>
    </source>
</evidence>
<feature type="chain" id="PRO_5020492457" evidence="4">
    <location>
        <begin position="24"/>
        <end position="445"/>
    </location>
</feature>
<dbReference type="SUPFAM" id="SSF53474">
    <property type="entry name" value="alpha/beta-Hydrolases"/>
    <property type="match status" value="1"/>
</dbReference>
<dbReference type="AlphaFoldDB" id="A0A4R2IY29"/>
<evidence type="ECO:0000256" key="4">
    <source>
        <dbReference type="SAM" id="SignalP"/>
    </source>
</evidence>
<dbReference type="PANTHER" id="PTHR43248">
    <property type="entry name" value="2-SUCCINYL-6-HYDROXY-2,4-CYCLOHEXADIENE-1-CARBOXYLATE SYNTHASE"/>
    <property type="match status" value="1"/>
</dbReference>
<dbReference type="GO" id="GO:0016787">
    <property type="term" value="F:hydrolase activity"/>
    <property type="evidence" value="ECO:0007669"/>
    <property type="project" value="UniProtKB-KW"/>
</dbReference>
<dbReference type="Proteomes" id="UP000295680">
    <property type="component" value="Unassembled WGS sequence"/>
</dbReference>
<dbReference type="InterPro" id="IPR051601">
    <property type="entry name" value="Serine_prot/Carboxylest_S33"/>
</dbReference>
<feature type="domain" description="Peptidase S33 tripeptidyl aminopeptidase-like C-terminal" evidence="6">
    <location>
        <begin position="356"/>
        <end position="443"/>
    </location>
</feature>
<evidence type="ECO:0000256" key="1">
    <source>
        <dbReference type="ARBA" id="ARBA00010088"/>
    </source>
</evidence>
<keyword evidence="8" id="KW-1185">Reference proteome</keyword>
<evidence type="ECO:0000256" key="3">
    <source>
        <dbReference type="ARBA" id="ARBA00022801"/>
    </source>
</evidence>
<comment type="similarity">
    <text evidence="1">Belongs to the peptidase S33 family.</text>
</comment>
<dbReference type="Pfam" id="PF08386">
    <property type="entry name" value="Abhydrolase_4"/>
    <property type="match status" value="1"/>
</dbReference>